<protein>
    <submittedName>
        <fullName evidence="1">Uncharacterized protein</fullName>
    </submittedName>
</protein>
<reference evidence="1" key="1">
    <citation type="submission" date="2021-05" db="EMBL/GenBank/DDBJ databases">
        <authorList>
            <person name="Pan Q."/>
            <person name="Jouanno E."/>
            <person name="Zahm M."/>
            <person name="Klopp C."/>
            <person name="Cabau C."/>
            <person name="Louis A."/>
            <person name="Berthelot C."/>
            <person name="Parey E."/>
            <person name="Roest Crollius H."/>
            <person name="Montfort J."/>
            <person name="Robinson-Rechavi M."/>
            <person name="Bouchez O."/>
            <person name="Lampietro C."/>
            <person name="Lopez Roques C."/>
            <person name="Donnadieu C."/>
            <person name="Postlethwait J."/>
            <person name="Bobe J."/>
            <person name="Dillon D."/>
            <person name="Chandos A."/>
            <person name="von Hippel F."/>
            <person name="Guiguen Y."/>
        </authorList>
    </citation>
    <scope>NUCLEOTIDE SEQUENCE</scope>
    <source>
        <strain evidence="1">YG-Jan2019</strain>
    </source>
</reference>
<accession>A0ACC2G611</accession>
<proteinExistence type="predicted"/>
<comment type="caution">
    <text evidence="1">The sequence shown here is derived from an EMBL/GenBank/DDBJ whole genome shotgun (WGS) entry which is preliminary data.</text>
</comment>
<keyword evidence="2" id="KW-1185">Reference proteome</keyword>
<gene>
    <name evidence="1" type="ORF">DPEC_G00209770</name>
</gene>
<dbReference type="EMBL" id="CM055744">
    <property type="protein sequence ID" value="KAJ7998900.1"/>
    <property type="molecule type" value="Genomic_DNA"/>
</dbReference>
<evidence type="ECO:0000313" key="2">
    <source>
        <dbReference type="Proteomes" id="UP001157502"/>
    </source>
</evidence>
<sequence length="608" mass="65887">MAVTPGSVSTPASCPPRRISDGVCLGTTVSDTHAVSAGTAGSTFLSSPFPDEDRVEERIDSRVVRQRQHSLKAEGGGALKFPSPLATRKAEESGQSGLMHSLRLHGQSAFSEITRPVSGVDRVITGSTPIAGVPHLSMGDSSSAHHTTSSGVSRAESAGGSSDVTAGLGFHRPPSLLSEVSPSFSSSTVEKSVIANPFRGSLPMGCTSATDGRVSGGESENRLQYFSSKLSPTSRTPALRALLGVASELFPVYVARSNNKERRRVQEIISLLGLMSAAHAVVTLGLLHMRALQRWFARQRVDPVRHRRRMLIIPYTLAGDLDYWRNPAVLERGVPLGRVSAMTQVFTDASLTGWGGVCQGQAVGGVWPRSQRHINLLELETVQLVLTHFAPRLRGRDVLIRSDNRATVAYINRQGGVRSPVLHEAATRLWLWAHRHLRSLSAVHVPGRQNVGADLMSRGGPRDDDWRLNPEIVSLIWERFGEARADLFAARENAQCRLWFSLRAQDGPPLGTDAFAHQSWPKGLLYAFPPLSCLARLLARVKADHLTVIVVAPDLPGALWYPEMIQLLAAEPWPLPPRGDALSQALGTIERGPVISGPLKVWLLRGTD</sequence>
<dbReference type="Proteomes" id="UP001157502">
    <property type="component" value="Chromosome 17"/>
</dbReference>
<name>A0ACC2G611_DALPE</name>
<evidence type="ECO:0000313" key="1">
    <source>
        <dbReference type="EMBL" id="KAJ7998900.1"/>
    </source>
</evidence>
<organism evidence="1 2">
    <name type="scientific">Dallia pectoralis</name>
    <name type="common">Alaska blackfish</name>
    <dbReference type="NCBI Taxonomy" id="75939"/>
    <lineage>
        <taxon>Eukaryota</taxon>
        <taxon>Metazoa</taxon>
        <taxon>Chordata</taxon>
        <taxon>Craniata</taxon>
        <taxon>Vertebrata</taxon>
        <taxon>Euteleostomi</taxon>
        <taxon>Actinopterygii</taxon>
        <taxon>Neopterygii</taxon>
        <taxon>Teleostei</taxon>
        <taxon>Protacanthopterygii</taxon>
        <taxon>Esociformes</taxon>
        <taxon>Umbridae</taxon>
        <taxon>Dallia</taxon>
    </lineage>
</organism>